<accession>A0A0F0KPW3</accession>
<gene>
    <name evidence="3" type="ORF">RN51_01658</name>
</gene>
<comment type="caution">
    <text evidence="3">The sequence shown here is derived from an EMBL/GenBank/DDBJ whole genome shotgun (WGS) entry which is preliminary data.</text>
</comment>
<dbReference type="PATRIC" id="fig|82380.10.peg.1667"/>
<reference evidence="3 4" key="1">
    <citation type="submission" date="2015-02" db="EMBL/GenBank/DDBJ databases">
        <title>Draft genome sequences of ten Microbacterium spp. with emphasis on heavy metal contaminated environments.</title>
        <authorList>
            <person name="Corretto E."/>
        </authorList>
    </citation>
    <scope>NUCLEOTIDE SEQUENCE [LARGE SCALE GENOMIC DNA]</scope>
    <source>
        <strain evidence="3 4">BEL163</strain>
    </source>
</reference>
<evidence type="ECO:0000313" key="3">
    <source>
        <dbReference type="EMBL" id="KJL22913.1"/>
    </source>
</evidence>
<keyword evidence="1" id="KW-0175">Coiled coil</keyword>
<proteinExistence type="predicted"/>
<name>A0A0F0KPW3_9MICO</name>
<dbReference type="Proteomes" id="UP000033725">
    <property type="component" value="Unassembled WGS sequence"/>
</dbReference>
<feature type="compositionally biased region" description="Basic and acidic residues" evidence="2">
    <location>
        <begin position="1"/>
        <end position="15"/>
    </location>
</feature>
<dbReference type="EMBL" id="JYIV01000024">
    <property type="protein sequence ID" value="KJL22913.1"/>
    <property type="molecule type" value="Genomic_DNA"/>
</dbReference>
<evidence type="ECO:0000256" key="2">
    <source>
        <dbReference type="SAM" id="MobiDB-lite"/>
    </source>
</evidence>
<evidence type="ECO:0000256" key="1">
    <source>
        <dbReference type="SAM" id="Coils"/>
    </source>
</evidence>
<dbReference type="RefSeq" id="WP_156149139.1">
    <property type="nucleotide sequence ID" value="NZ_JYIV01000024.1"/>
</dbReference>
<evidence type="ECO:0000313" key="4">
    <source>
        <dbReference type="Proteomes" id="UP000033725"/>
    </source>
</evidence>
<feature type="region of interest" description="Disordered" evidence="2">
    <location>
        <begin position="139"/>
        <end position="160"/>
    </location>
</feature>
<dbReference type="AlphaFoldDB" id="A0A0F0KPW3"/>
<feature type="coiled-coil region" evidence="1">
    <location>
        <begin position="220"/>
        <end position="247"/>
    </location>
</feature>
<protein>
    <submittedName>
        <fullName evidence="3">Uncharacterized protein</fullName>
    </submittedName>
</protein>
<organism evidence="3 4">
    <name type="scientific">Microbacterium oxydans</name>
    <dbReference type="NCBI Taxonomy" id="82380"/>
    <lineage>
        <taxon>Bacteria</taxon>
        <taxon>Bacillati</taxon>
        <taxon>Actinomycetota</taxon>
        <taxon>Actinomycetes</taxon>
        <taxon>Micrococcales</taxon>
        <taxon>Microbacteriaceae</taxon>
        <taxon>Microbacterium</taxon>
    </lineage>
</organism>
<sequence length="250" mass="28380">MTPKISERPGYELKAARPGGPRRWHYVGENPVPASLWQRCTTWLKDTTAHRSRLAAAKRWYESVGITPEPAAAKEPMDRSVEEQRRARIGYRQWLQENGFDPDTGYNELGVDAWGGIKGQQLSRPVNLLTGKPWAPTGFLRDGTHAKTGTPYGPDGADQDGWLRPDAEGRRVNVLTNTIFSPGNPPKTFNGETVEQYWLNHISWRTPEVEAQIQRDRVESEEISRRIAAELAEEERLERKEEALRARGII</sequence>
<feature type="region of interest" description="Disordered" evidence="2">
    <location>
        <begin position="1"/>
        <end position="20"/>
    </location>
</feature>